<protein>
    <submittedName>
        <fullName evidence="2">Uncharacterized protein</fullName>
    </submittedName>
</protein>
<feature type="signal peptide" evidence="1">
    <location>
        <begin position="1"/>
        <end position="19"/>
    </location>
</feature>
<evidence type="ECO:0000313" key="2">
    <source>
        <dbReference type="EMBL" id="CAB3379312.1"/>
    </source>
</evidence>
<sequence length="122" mass="13486">MGQATQAQVCLLLVGLVLAAAALLNSACLFLNCRQQPFVKEGDAAGVAPVRVEKGLRRAAQRLDVRIICRKPLVEIAGTCQLPNLEQNLRKEAIDLNSLVIRTVKNRWNKTSFNLIIEDSKY</sequence>
<name>A0A8S1D6F8_9INSE</name>
<reference evidence="2 3" key="1">
    <citation type="submission" date="2020-04" db="EMBL/GenBank/DDBJ databases">
        <authorList>
            <person name="Alioto T."/>
            <person name="Alioto T."/>
            <person name="Gomez Garrido J."/>
        </authorList>
    </citation>
    <scope>NUCLEOTIDE SEQUENCE [LARGE SCALE GENOMIC DNA]</scope>
</reference>
<gene>
    <name evidence="2" type="ORF">CLODIP_2_CD07558</name>
</gene>
<dbReference type="AlphaFoldDB" id="A0A8S1D6F8"/>
<comment type="caution">
    <text evidence="2">The sequence shown here is derived from an EMBL/GenBank/DDBJ whole genome shotgun (WGS) entry which is preliminary data.</text>
</comment>
<dbReference type="EMBL" id="CADEPI010000183">
    <property type="protein sequence ID" value="CAB3379312.1"/>
    <property type="molecule type" value="Genomic_DNA"/>
</dbReference>
<organism evidence="2 3">
    <name type="scientific">Cloeon dipterum</name>
    <dbReference type="NCBI Taxonomy" id="197152"/>
    <lineage>
        <taxon>Eukaryota</taxon>
        <taxon>Metazoa</taxon>
        <taxon>Ecdysozoa</taxon>
        <taxon>Arthropoda</taxon>
        <taxon>Hexapoda</taxon>
        <taxon>Insecta</taxon>
        <taxon>Pterygota</taxon>
        <taxon>Palaeoptera</taxon>
        <taxon>Ephemeroptera</taxon>
        <taxon>Pisciforma</taxon>
        <taxon>Baetidae</taxon>
        <taxon>Cloeon</taxon>
    </lineage>
</organism>
<keyword evidence="1" id="KW-0732">Signal</keyword>
<feature type="chain" id="PRO_5035926931" evidence="1">
    <location>
        <begin position="20"/>
        <end position="122"/>
    </location>
</feature>
<proteinExistence type="predicted"/>
<dbReference type="Proteomes" id="UP000494165">
    <property type="component" value="Unassembled WGS sequence"/>
</dbReference>
<evidence type="ECO:0000256" key="1">
    <source>
        <dbReference type="SAM" id="SignalP"/>
    </source>
</evidence>
<evidence type="ECO:0000313" key="3">
    <source>
        <dbReference type="Proteomes" id="UP000494165"/>
    </source>
</evidence>
<accession>A0A8S1D6F8</accession>
<keyword evidence="3" id="KW-1185">Reference proteome</keyword>